<evidence type="ECO:0000256" key="4">
    <source>
        <dbReference type="ARBA" id="ARBA00022927"/>
    </source>
</evidence>
<dbReference type="Proteomes" id="UP000054560">
    <property type="component" value="Unassembled WGS sequence"/>
</dbReference>
<dbReference type="OrthoDB" id="306304at2759"/>
<evidence type="ECO:0000313" key="6">
    <source>
        <dbReference type="EMBL" id="KNC71136.1"/>
    </source>
</evidence>
<dbReference type="InterPro" id="IPR017916">
    <property type="entry name" value="SB_dom"/>
</dbReference>
<dbReference type="GeneID" id="25916834"/>
<feature type="non-terminal residue" evidence="6">
    <location>
        <position position="57"/>
    </location>
</feature>
<gene>
    <name evidence="6" type="ORF">SARC_16330</name>
</gene>
<dbReference type="Pfam" id="PF09454">
    <property type="entry name" value="Vps23_core"/>
    <property type="match status" value="1"/>
</dbReference>
<dbReference type="Gene3D" id="6.10.140.820">
    <property type="match status" value="1"/>
</dbReference>
<dbReference type="InterPro" id="IPR037202">
    <property type="entry name" value="ESCRT_assembly_dom"/>
</dbReference>
<accession>A0A0L0F3F0</accession>
<keyword evidence="2" id="KW-0813">Transport</keyword>
<protein>
    <recommendedName>
        <fullName evidence="5">SB domain-containing protein</fullName>
    </recommendedName>
</protein>
<evidence type="ECO:0000313" key="7">
    <source>
        <dbReference type="Proteomes" id="UP000054560"/>
    </source>
</evidence>
<keyword evidence="7" id="KW-1185">Reference proteome</keyword>
<feature type="domain" description="SB" evidence="5">
    <location>
        <begin position="25"/>
        <end position="57"/>
    </location>
</feature>
<dbReference type="RefSeq" id="XP_014145038.1">
    <property type="nucleotide sequence ID" value="XM_014289563.1"/>
</dbReference>
<evidence type="ECO:0000256" key="3">
    <source>
        <dbReference type="ARBA" id="ARBA00022753"/>
    </source>
</evidence>
<dbReference type="GO" id="GO:0015031">
    <property type="term" value="P:protein transport"/>
    <property type="evidence" value="ECO:0007669"/>
    <property type="project" value="UniProtKB-KW"/>
</dbReference>
<organism evidence="6 7">
    <name type="scientific">Sphaeroforma arctica JP610</name>
    <dbReference type="NCBI Taxonomy" id="667725"/>
    <lineage>
        <taxon>Eukaryota</taxon>
        <taxon>Ichthyosporea</taxon>
        <taxon>Ichthyophonida</taxon>
        <taxon>Sphaeroforma</taxon>
    </lineage>
</organism>
<dbReference type="GO" id="GO:0005768">
    <property type="term" value="C:endosome"/>
    <property type="evidence" value="ECO:0007669"/>
    <property type="project" value="UniProtKB-SubCell"/>
</dbReference>
<proteinExistence type="predicted"/>
<name>A0A0L0F3F0_9EUKA</name>
<evidence type="ECO:0000256" key="1">
    <source>
        <dbReference type="ARBA" id="ARBA00004177"/>
    </source>
</evidence>
<evidence type="ECO:0000256" key="2">
    <source>
        <dbReference type="ARBA" id="ARBA00022448"/>
    </source>
</evidence>
<evidence type="ECO:0000259" key="5">
    <source>
        <dbReference type="Pfam" id="PF09454"/>
    </source>
</evidence>
<dbReference type="AlphaFoldDB" id="A0A0L0F3F0"/>
<reference evidence="6 7" key="1">
    <citation type="submission" date="2011-02" db="EMBL/GenBank/DDBJ databases">
        <title>The Genome Sequence of Sphaeroforma arctica JP610.</title>
        <authorList>
            <consortium name="The Broad Institute Genome Sequencing Platform"/>
            <person name="Russ C."/>
            <person name="Cuomo C."/>
            <person name="Young S.K."/>
            <person name="Zeng Q."/>
            <person name="Gargeya S."/>
            <person name="Alvarado L."/>
            <person name="Berlin A."/>
            <person name="Chapman S.B."/>
            <person name="Chen Z."/>
            <person name="Freedman E."/>
            <person name="Gellesch M."/>
            <person name="Goldberg J."/>
            <person name="Griggs A."/>
            <person name="Gujja S."/>
            <person name="Heilman E."/>
            <person name="Heiman D."/>
            <person name="Howarth C."/>
            <person name="Mehta T."/>
            <person name="Neiman D."/>
            <person name="Pearson M."/>
            <person name="Roberts A."/>
            <person name="Saif S."/>
            <person name="Shea T."/>
            <person name="Shenoy N."/>
            <person name="Sisk P."/>
            <person name="Stolte C."/>
            <person name="Sykes S."/>
            <person name="White J."/>
            <person name="Yandava C."/>
            <person name="Burger G."/>
            <person name="Gray M.W."/>
            <person name="Holland P.W.H."/>
            <person name="King N."/>
            <person name="Lang F.B.F."/>
            <person name="Roger A.J."/>
            <person name="Ruiz-Trillo I."/>
            <person name="Haas B."/>
            <person name="Nusbaum C."/>
            <person name="Birren B."/>
        </authorList>
    </citation>
    <scope>NUCLEOTIDE SEQUENCE [LARGE SCALE GENOMIC DNA]</scope>
    <source>
        <strain evidence="6 7">JP610</strain>
    </source>
</reference>
<comment type="subcellular location">
    <subcellularLocation>
        <location evidence="1">Endosome</location>
    </subcellularLocation>
</comment>
<dbReference type="SUPFAM" id="SSF140111">
    <property type="entry name" value="Endosomal sorting complex assembly domain"/>
    <property type="match status" value="1"/>
</dbReference>
<dbReference type="EMBL" id="KQ249426">
    <property type="protein sequence ID" value="KNC71136.1"/>
    <property type="molecule type" value="Genomic_DNA"/>
</dbReference>
<sequence length="57" mass="6507">MGLCCSIPIGYSSIDLVVPLHALRFRLIAEANAIEDTFYYLVKALDRDSIDFDHYLK</sequence>
<keyword evidence="3" id="KW-0967">Endosome</keyword>
<keyword evidence="4" id="KW-0653">Protein transport</keyword>